<evidence type="ECO:0000313" key="10">
    <source>
        <dbReference type="Proteomes" id="UP000294817"/>
    </source>
</evidence>
<dbReference type="Pfam" id="PF13807">
    <property type="entry name" value="GNVR"/>
    <property type="match status" value="1"/>
</dbReference>
<dbReference type="Proteomes" id="UP000294817">
    <property type="component" value="Unassembled WGS sequence"/>
</dbReference>
<evidence type="ECO:0000256" key="5">
    <source>
        <dbReference type="ARBA" id="ARBA00023136"/>
    </source>
</evidence>
<sequence length="627" mass="72800">MGEERELTFSDILRIFKRRKWTFLIIFFLTIFLTAFYLFFIATPKYEAKQVIEYKSSSSQPTFSLGSMSSAANLLGISQPADSGLTTEIERMKSDWVLANIVKELNLVEKANQNKGLIARLRGTEVTERDLIDSLKEGLNIQNVRDTNMIEISYQSSDPTMAASVVSLVYSYYTDYAKNLYFEDSQSYLNQVERLFEDVSQQYDQINKEVLDFQTKNKISDISGGTSQESDPLISYYSETYMNILKLDADKNQLEIRKQAIEDNIFKLSPETKEFILTNTEKDTPVKDIKSKLVNDRIELETLKLNSPSSPRIAALEAEITVLEVELKKNLETIFSNDLNFLASIDMETFNEYTGIITQLQLFDVTRQVYENMLQVIDDEIAKRSPIMYEYFLLRRDQAILQTRYNTLLTALEQERMKASLYDNKFKVITFAYVPENPVSPNTTLTLAIGGVLAIFLGILGVFVKEAQDKTVKDLYEFESLFGVPDIILNDSNDAEKIVNYVYKKDFKKFGLLFLGNFSVAQNLSQRIYNILNTIKPYKTEYFTSIENEDYKEKFEKFEKFKNTNEAFIMFDNFNNSDYILYRDDLEKIIIFIEEKRTNLEDIKEILEKEKDPTIVYVKKNKRSTNE</sequence>
<feature type="domain" description="Tyrosine-protein kinase G-rich" evidence="8">
    <location>
        <begin position="393"/>
        <end position="467"/>
    </location>
</feature>
<comment type="caution">
    <text evidence="9">The sequence shown here is derived from an EMBL/GenBank/DDBJ whole genome shotgun (WGS) entry which is preliminary data.</text>
</comment>
<keyword evidence="5 6" id="KW-0472">Membrane</keyword>
<evidence type="ECO:0000256" key="2">
    <source>
        <dbReference type="ARBA" id="ARBA00022475"/>
    </source>
</evidence>
<feature type="transmembrane region" description="Helical" evidence="6">
    <location>
        <begin position="21"/>
        <end position="42"/>
    </location>
</feature>
<keyword evidence="3 6" id="KW-0812">Transmembrane</keyword>
<evidence type="ECO:0000259" key="7">
    <source>
        <dbReference type="Pfam" id="PF02706"/>
    </source>
</evidence>
<organism evidence="9 10">
    <name type="scientific">Petrotoga sibirica</name>
    <dbReference type="NCBI Taxonomy" id="156202"/>
    <lineage>
        <taxon>Bacteria</taxon>
        <taxon>Thermotogati</taxon>
        <taxon>Thermotogota</taxon>
        <taxon>Thermotogae</taxon>
        <taxon>Petrotogales</taxon>
        <taxon>Petrotogaceae</taxon>
        <taxon>Petrotoga</taxon>
    </lineage>
</organism>
<evidence type="ECO:0000256" key="6">
    <source>
        <dbReference type="SAM" id="Phobius"/>
    </source>
</evidence>
<dbReference type="EMBL" id="SODZ01000001">
    <property type="protein sequence ID" value="TDX17394.1"/>
    <property type="molecule type" value="Genomic_DNA"/>
</dbReference>
<dbReference type="InterPro" id="IPR003856">
    <property type="entry name" value="LPS_length_determ_N"/>
</dbReference>
<proteinExistence type="predicted"/>
<evidence type="ECO:0000259" key="8">
    <source>
        <dbReference type="Pfam" id="PF13807"/>
    </source>
</evidence>
<name>A0A4R8EXA7_9BACT</name>
<evidence type="ECO:0000313" key="9">
    <source>
        <dbReference type="EMBL" id="TDX17394.1"/>
    </source>
</evidence>
<protein>
    <submittedName>
        <fullName evidence="9">Uncharacterized protein involved in exopolysaccharide biosynthesis</fullName>
    </submittedName>
</protein>
<comment type="subcellular location">
    <subcellularLocation>
        <location evidence="1">Cell membrane</location>
        <topology evidence="1">Multi-pass membrane protein</topology>
    </subcellularLocation>
</comment>
<feature type="transmembrane region" description="Helical" evidence="6">
    <location>
        <begin position="445"/>
        <end position="464"/>
    </location>
</feature>
<accession>A0A4R8EXA7</accession>
<keyword evidence="10" id="KW-1185">Reference proteome</keyword>
<dbReference type="PANTHER" id="PTHR32309:SF13">
    <property type="entry name" value="FERRIC ENTEROBACTIN TRANSPORT PROTEIN FEPE"/>
    <property type="match status" value="1"/>
</dbReference>
<evidence type="ECO:0000256" key="3">
    <source>
        <dbReference type="ARBA" id="ARBA00022692"/>
    </source>
</evidence>
<dbReference type="AlphaFoldDB" id="A0A4R8EXA7"/>
<dbReference type="GO" id="GO:0004713">
    <property type="term" value="F:protein tyrosine kinase activity"/>
    <property type="evidence" value="ECO:0007669"/>
    <property type="project" value="TreeGrafter"/>
</dbReference>
<gene>
    <name evidence="9" type="ORF">C8D74_101113</name>
</gene>
<dbReference type="InterPro" id="IPR050445">
    <property type="entry name" value="Bact_polysacc_biosynth/exp"/>
</dbReference>
<evidence type="ECO:0000256" key="1">
    <source>
        <dbReference type="ARBA" id="ARBA00004651"/>
    </source>
</evidence>
<evidence type="ECO:0000256" key="4">
    <source>
        <dbReference type="ARBA" id="ARBA00022989"/>
    </source>
</evidence>
<dbReference type="PANTHER" id="PTHR32309">
    <property type="entry name" value="TYROSINE-PROTEIN KINASE"/>
    <property type="match status" value="1"/>
</dbReference>
<dbReference type="GO" id="GO:0005886">
    <property type="term" value="C:plasma membrane"/>
    <property type="evidence" value="ECO:0007669"/>
    <property type="project" value="UniProtKB-SubCell"/>
</dbReference>
<keyword evidence="4 6" id="KW-1133">Transmembrane helix</keyword>
<dbReference type="InterPro" id="IPR032807">
    <property type="entry name" value="GNVR"/>
</dbReference>
<keyword evidence="2" id="KW-1003">Cell membrane</keyword>
<feature type="domain" description="Polysaccharide chain length determinant N-terminal" evidence="7">
    <location>
        <begin position="6"/>
        <end position="105"/>
    </location>
</feature>
<reference evidence="9 10" key="1">
    <citation type="submission" date="2019-03" db="EMBL/GenBank/DDBJ databases">
        <title>Genomic Encyclopedia of Type Strains, Phase IV (KMG-IV): sequencing the most valuable type-strain genomes for metagenomic binning, comparative biology and taxonomic classification.</title>
        <authorList>
            <person name="Goeker M."/>
        </authorList>
    </citation>
    <scope>NUCLEOTIDE SEQUENCE [LARGE SCALE GENOMIC DNA]</scope>
    <source>
        <strain evidence="9 10">DSM 13575</strain>
    </source>
</reference>
<dbReference type="RefSeq" id="WP_166667740.1">
    <property type="nucleotide sequence ID" value="NZ_SODZ01000001.1"/>
</dbReference>
<dbReference type="Pfam" id="PF02706">
    <property type="entry name" value="Wzz"/>
    <property type="match status" value="1"/>
</dbReference>